<keyword evidence="4" id="KW-1185">Reference proteome</keyword>
<protein>
    <submittedName>
        <fullName evidence="3">Uncharacterized protein</fullName>
    </submittedName>
</protein>
<gene>
    <name evidence="3" type="ORF">SAMN04488544_2606</name>
</gene>
<dbReference type="RefSeq" id="WP_091074959.1">
    <property type="nucleotide sequence ID" value="NZ_LT629799.1"/>
</dbReference>
<accession>A0A1H2MST1</accession>
<evidence type="ECO:0000256" key="2">
    <source>
        <dbReference type="SAM" id="Phobius"/>
    </source>
</evidence>
<dbReference type="STRING" id="546874.SAMN04488544_2606"/>
<proteinExistence type="predicted"/>
<keyword evidence="2" id="KW-0472">Membrane</keyword>
<dbReference type="OrthoDB" id="3712240at2"/>
<dbReference type="EMBL" id="LT629799">
    <property type="protein sequence ID" value="SDU95998.1"/>
    <property type="molecule type" value="Genomic_DNA"/>
</dbReference>
<dbReference type="AlphaFoldDB" id="A0A1H2MST1"/>
<evidence type="ECO:0000256" key="1">
    <source>
        <dbReference type="SAM" id="MobiDB-lite"/>
    </source>
</evidence>
<evidence type="ECO:0000313" key="3">
    <source>
        <dbReference type="EMBL" id="SDU95998.1"/>
    </source>
</evidence>
<organism evidence="3 4">
    <name type="scientific">Microlunatus sagamiharensis</name>
    <dbReference type="NCBI Taxonomy" id="546874"/>
    <lineage>
        <taxon>Bacteria</taxon>
        <taxon>Bacillati</taxon>
        <taxon>Actinomycetota</taxon>
        <taxon>Actinomycetes</taxon>
        <taxon>Propionibacteriales</taxon>
        <taxon>Propionibacteriaceae</taxon>
        <taxon>Microlunatus</taxon>
    </lineage>
</organism>
<name>A0A1H2MST1_9ACTN</name>
<feature type="region of interest" description="Disordered" evidence="1">
    <location>
        <begin position="94"/>
        <end position="114"/>
    </location>
</feature>
<reference evidence="4" key="1">
    <citation type="submission" date="2016-10" db="EMBL/GenBank/DDBJ databases">
        <authorList>
            <person name="Varghese N."/>
            <person name="Submissions S."/>
        </authorList>
    </citation>
    <scope>NUCLEOTIDE SEQUENCE [LARGE SCALE GENOMIC DNA]</scope>
    <source>
        <strain evidence="4">DSM 21743</strain>
    </source>
</reference>
<dbReference type="Proteomes" id="UP000198825">
    <property type="component" value="Chromosome I"/>
</dbReference>
<keyword evidence="2" id="KW-1133">Transmembrane helix</keyword>
<evidence type="ECO:0000313" key="4">
    <source>
        <dbReference type="Proteomes" id="UP000198825"/>
    </source>
</evidence>
<sequence length="114" mass="11958">MNARLRTRLAHVVLLVLGLVAVAYAVTLGGSPEIRCRGEVMTPGSVCVKADGSEGQTYEQRLATRRSAQPVVAGVGLVVAGFGTALLVADVRRRRGEEARTPGAAGQTDERDTV</sequence>
<feature type="transmembrane region" description="Helical" evidence="2">
    <location>
        <begin position="71"/>
        <end position="91"/>
    </location>
</feature>
<keyword evidence="2" id="KW-0812">Transmembrane</keyword>